<accession>A0A2A5RIV1</accession>
<dbReference type="EMBL" id="JXJU01000013">
    <property type="protein sequence ID" value="PCR99081.1"/>
    <property type="molecule type" value="Genomic_DNA"/>
</dbReference>
<evidence type="ECO:0000313" key="3">
    <source>
        <dbReference type="Proteomes" id="UP000218181"/>
    </source>
</evidence>
<dbReference type="AlphaFoldDB" id="A0A2A5RIV1"/>
<protein>
    <recommendedName>
        <fullName evidence="1">Thoeris anti-defense 2-like domain-containing protein</fullName>
    </recommendedName>
</protein>
<feature type="domain" description="Thoeris anti-defense 2-like" evidence="1">
    <location>
        <begin position="1"/>
        <end position="67"/>
    </location>
</feature>
<dbReference type="OrthoDB" id="2300997at2"/>
<sequence length="68" mass="7753">MNIIEATKKAVDENKAIYRKSLPHIKFVPTNSKNAAFIAFSDDNDRSAGRMWNPMAKDILSNDWEVLN</sequence>
<evidence type="ECO:0000313" key="2">
    <source>
        <dbReference type="EMBL" id="PCR99081.1"/>
    </source>
</evidence>
<evidence type="ECO:0000259" key="1">
    <source>
        <dbReference type="Pfam" id="PF11195"/>
    </source>
</evidence>
<comment type="caution">
    <text evidence="2">The sequence shown here is derived from an EMBL/GenBank/DDBJ whole genome shotgun (WGS) entry which is preliminary data.</text>
</comment>
<dbReference type="STRING" id="1291764.GCA_001311235_03007"/>
<proteinExistence type="predicted"/>
<organism evidence="2 3">
    <name type="scientific">Lactococcus fujiensis JCM 16395</name>
    <dbReference type="NCBI Taxonomy" id="1291764"/>
    <lineage>
        <taxon>Bacteria</taxon>
        <taxon>Bacillati</taxon>
        <taxon>Bacillota</taxon>
        <taxon>Bacilli</taxon>
        <taxon>Lactobacillales</taxon>
        <taxon>Streptococcaceae</taxon>
        <taxon>Lactococcus</taxon>
    </lineage>
</organism>
<dbReference type="RefSeq" id="WP_096818958.1">
    <property type="nucleotide sequence ID" value="NZ_JXJU01000013.1"/>
</dbReference>
<dbReference type="InterPro" id="IPR021361">
    <property type="entry name" value="Tad2-like_dom"/>
</dbReference>
<keyword evidence="3" id="KW-1185">Reference proteome</keyword>
<dbReference type="Proteomes" id="UP000218181">
    <property type="component" value="Unassembled WGS sequence"/>
</dbReference>
<name>A0A2A5RIV1_9LACT</name>
<dbReference type="Pfam" id="PF11195">
    <property type="entry name" value="Tad2-like"/>
    <property type="match status" value="1"/>
</dbReference>
<gene>
    <name evidence="2" type="ORF">RT41_GL000525</name>
</gene>
<reference evidence="2 3" key="1">
    <citation type="submission" date="2014-12" db="EMBL/GenBank/DDBJ databases">
        <title>Draft genome sequences of 10 type strains of Lactococcus.</title>
        <authorList>
            <person name="Sun Z."/>
            <person name="Zhong Z."/>
            <person name="Liu W."/>
            <person name="Zhang W."/>
            <person name="Zhang H."/>
        </authorList>
    </citation>
    <scope>NUCLEOTIDE SEQUENCE [LARGE SCALE GENOMIC DNA]</scope>
    <source>
        <strain evidence="2 3">JCM 16395</strain>
    </source>
</reference>